<dbReference type="CAZy" id="GT2">
    <property type="family name" value="Glycosyltransferase Family 2"/>
</dbReference>
<dbReference type="Pfam" id="PF00535">
    <property type="entry name" value="Glycos_transf_2"/>
    <property type="match status" value="1"/>
</dbReference>
<dbReference type="GO" id="GO:0016758">
    <property type="term" value="F:hexosyltransferase activity"/>
    <property type="evidence" value="ECO:0007669"/>
    <property type="project" value="UniProtKB-ARBA"/>
</dbReference>
<reference evidence="3 4" key="1">
    <citation type="journal article" date="2010" name="Stand. Genomic Sci.">
        <title>Complete genome sequence of Haliangium ochraceum type strain (SMP-2).</title>
        <authorList>
            <consortium name="US DOE Joint Genome Institute (JGI-PGF)"/>
            <person name="Ivanova N."/>
            <person name="Daum C."/>
            <person name="Lang E."/>
            <person name="Abt B."/>
            <person name="Kopitz M."/>
            <person name="Saunders E."/>
            <person name="Lapidus A."/>
            <person name="Lucas S."/>
            <person name="Glavina Del Rio T."/>
            <person name="Nolan M."/>
            <person name="Tice H."/>
            <person name="Copeland A."/>
            <person name="Cheng J.F."/>
            <person name="Chen F."/>
            <person name="Bruce D."/>
            <person name="Goodwin L."/>
            <person name="Pitluck S."/>
            <person name="Mavromatis K."/>
            <person name="Pati A."/>
            <person name="Mikhailova N."/>
            <person name="Chen A."/>
            <person name="Palaniappan K."/>
            <person name="Land M."/>
            <person name="Hauser L."/>
            <person name="Chang Y.J."/>
            <person name="Jeffries C.D."/>
            <person name="Detter J.C."/>
            <person name="Brettin T."/>
            <person name="Rohde M."/>
            <person name="Goker M."/>
            <person name="Bristow J."/>
            <person name="Markowitz V."/>
            <person name="Eisen J.A."/>
            <person name="Hugenholtz P."/>
            <person name="Kyrpides N.C."/>
            <person name="Klenk H.P."/>
        </authorList>
    </citation>
    <scope>NUCLEOTIDE SEQUENCE [LARGE SCALE GENOMIC DNA]</scope>
    <source>
        <strain evidence="4">DSM 14365 / CIP 107738 / JCM 11303 / AJ 13395 / SMP-2</strain>
    </source>
</reference>
<keyword evidence="4" id="KW-1185">Reference proteome</keyword>
<dbReference type="EMBL" id="CP001804">
    <property type="protein sequence ID" value="ACY14321.1"/>
    <property type="molecule type" value="Genomic_DNA"/>
</dbReference>
<dbReference type="STRING" id="502025.Hoch_1772"/>
<dbReference type="AlphaFoldDB" id="D0LXW6"/>
<name>D0LXW6_HALO1</name>
<dbReference type="RefSeq" id="WP_012826929.1">
    <property type="nucleotide sequence ID" value="NC_013440.1"/>
</dbReference>
<organism evidence="3 4">
    <name type="scientific">Haliangium ochraceum (strain DSM 14365 / JCM 11303 / SMP-2)</name>
    <dbReference type="NCBI Taxonomy" id="502025"/>
    <lineage>
        <taxon>Bacteria</taxon>
        <taxon>Pseudomonadati</taxon>
        <taxon>Myxococcota</taxon>
        <taxon>Polyangia</taxon>
        <taxon>Haliangiales</taxon>
        <taxon>Kofleriaceae</taxon>
        <taxon>Haliangium</taxon>
    </lineage>
</organism>
<feature type="compositionally biased region" description="Basic and acidic residues" evidence="1">
    <location>
        <begin position="301"/>
        <end position="323"/>
    </location>
</feature>
<evidence type="ECO:0000259" key="2">
    <source>
        <dbReference type="Pfam" id="PF00535"/>
    </source>
</evidence>
<protein>
    <submittedName>
        <fullName evidence="3">Glycosyl transferase family 2</fullName>
    </submittedName>
</protein>
<keyword evidence="3" id="KW-0808">Transferase</keyword>
<sequence>MTSSLPSISIILAWYNTEVTFLRTALESVISQDYDGPLELVVGIDGGADPALTRALEELLAARVAPRVPCHIIRSDTRGGASAVRNLASSRANGDWLLVLDADDALAPESVRVLLANATRGDYQWVTAECWFHEGGQTLLRQPQRYLDLARRYRGTLSDPLAQAVFSLHPSMISRQAFTELGGFSLAYTWAAELTELFARFVVRYGIDRVHAVPQPLYHYHRHGGGLSANRARMHTHRLRLLQSYCDDIGLPVDEIRYLARCDTTGAQHYQLLVDGSPHVPPYIERGSSQLRLRGSSPISSRERAPSPRWGADPHESRLLASE</sequence>
<dbReference type="HOGENOM" id="CLU_859881_0_0_7"/>
<dbReference type="eggNOG" id="COG1215">
    <property type="taxonomic scope" value="Bacteria"/>
</dbReference>
<dbReference type="KEGG" id="hoh:Hoch_1772"/>
<dbReference type="OrthoDB" id="396512at2"/>
<gene>
    <name evidence="3" type="ordered locus">Hoch_1772</name>
</gene>
<feature type="region of interest" description="Disordered" evidence="1">
    <location>
        <begin position="290"/>
        <end position="323"/>
    </location>
</feature>
<evidence type="ECO:0000313" key="4">
    <source>
        <dbReference type="Proteomes" id="UP000001880"/>
    </source>
</evidence>
<dbReference type="CDD" id="cd00761">
    <property type="entry name" value="Glyco_tranf_GTA_type"/>
    <property type="match status" value="1"/>
</dbReference>
<dbReference type="PANTHER" id="PTHR22916">
    <property type="entry name" value="GLYCOSYLTRANSFERASE"/>
    <property type="match status" value="1"/>
</dbReference>
<feature type="domain" description="Glycosyltransferase 2-like" evidence="2">
    <location>
        <begin position="9"/>
        <end position="181"/>
    </location>
</feature>
<dbReference type="InterPro" id="IPR029044">
    <property type="entry name" value="Nucleotide-diphossugar_trans"/>
</dbReference>
<evidence type="ECO:0000313" key="3">
    <source>
        <dbReference type="EMBL" id="ACY14321.1"/>
    </source>
</evidence>
<evidence type="ECO:0000256" key="1">
    <source>
        <dbReference type="SAM" id="MobiDB-lite"/>
    </source>
</evidence>
<proteinExistence type="predicted"/>
<dbReference type="Gene3D" id="3.90.550.10">
    <property type="entry name" value="Spore Coat Polysaccharide Biosynthesis Protein SpsA, Chain A"/>
    <property type="match status" value="1"/>
</dbReference>
<dbReference type="Proteomes" id="UP000001880">
    <property type="component" value="Chromosome"/>
</dbReference>
<dbReference type="SUPFAM" id="SSF53448">
    <property type="entry name" value="Nucleotide-diphospho-sugar transferases"/>
    <property type="match status" value="1"/>
</dbReference>
<accession>D0LXW6</accession>
<dbReference type="InterPro" id="IPR001173">
    <property type="entry name" value="Glyco_trans_2-like"/>
</dbReference>
<dbReference type="PANTHER" id="PTHR22916:SF3">
    <property type="entry name" value="UDP-GLCNAC:BETAGAL BETA-1,3-N-ACETYLGLUCOSAMINYLTRANSFERASE-LIKE PROTEIN 1"/>
    <property type="match status" value="1"/>
</dbReference>